<evidence type="ECO:0000313" key="4">
    <source>
        <dbReference type="Proteomes" id="UP001285263"/>
    </source>
</evidence>
<dbReference type="InterPro" id="IPR025235">
    <property type="entry name" value="DUF4178"/>
</dbReference>
<sequence>MATEQPQRRWQALCPNCGAPVEFASAASASAVCSFCRSTLVRDGDALRRIGTSAELIEDYSPLQLGASGRHAGEAFTIVGRLQLRYADGGWNEWHALFDSTGRSAWLSEDNGSFVMAFDAPLAEAAPAPEALRLGAPLTLGGSGWSVAALTQTTLAAAEGELPRPPALGREFLVAELRNERDEVGSLEYSDPQAPQWSIGRPVRLADLQLRGLRDTESSSTRSLAGSRALACPNCGAALEPRLDSTVSIICPQCRHVVDLSQGVGAELKHFAQAHGGEPQIALGSTGSLAFGSCTPVPWQVVGYQERCDIPEPGDDDETTFWREYLLYNRTEGFVFLVDAEDGWSLVRPLTGAPAAAGSTASWQGRSYRRKYAYAARTTYVLGEFYWQLKRDERAQVVDYESTSGARKAVLSREQTGNEVTWSQGEALDATEVARAFRLAPDRVAALQRDAAPPLSPGRVLRWIIIIFVLLPLLLLMLRLCSRDDCQGYADSFGTNSAEYQQCRRSNSGGYIGGTSGGSYGGYSSGGGGHK</sequence>
<protein>
    <submittedName>
        <fullName evidence="3">DUF4178 domain-containing protein</fullName>
    </submittedName>
</protein>
<evidence type="ECO:0000259" key="2">
    <source>
        <dbReference type="Pfam" id="PF13785"/>
    </source>
</evidence>
<comment type="caution">
    <text evidence="3">The sequence shown here is derived from an EMBL/GenBank/DDBJ whole genome shotgun (WGS) entry which is preliminary data.</text>
</comment>
<keyword evidence="1" id="KW-0812">Transmembrane</keyword>
<reference evidence="3 4" key="1">
    <citation type="submission" date="2023-11" db="EMBL/GenBank/DDBJ databases">
        <title>Paucibacter sp. nov., isolated from fresh soil in Korea.</title>
        <authorList>
            <person name="Le N.T.T."/>
        </authorList>
    </citation>
    <scope>NUCLEOTIDE SEQUENCE [LARGE SCALE GENOMIC DNA]</scope>
    <source>
        <strain evidence="3 4">R3-3</strain>
    </source>
</reference>
<keyword evidence="1" id="KW-0472">Membrane</keyword>
<organism evidence="3 4">
    <name type="scientific">Roseateles agri</name>
    <dbReference type="NCBI Taxonomy" id="3098619"/>
    <lineage>
        <taxon>Bacteria</taxon>
        <taxon>Pseudomonadati</taxon>
        <taxon>Pseudomonadota</taxon>
        <taxon>Betaproteobacteria</taxon>
        <taxon>Burkholderiales</taxon>
        <taxon>Sphaerotilaceae</taxon>
        <taxon>Roseateles</taxon>
    </lineage>
</organism>
<keyword evidence="1" id="KW-1133">Transmembrane helix</keyword>
<accession>A0ABU5DHX0</accession>
<evidence type="ECO:0000256" key="1">
    <source>
        <dbReference type="SAM" id="Phobius"/>
    </source>
</evidence>
<gene>
    <name evidence="3" type="ORF">SNE35_15385</name>
</gene>
<name>A0ABU5DHX0_9BURK</name>
<feature type="domain" description="DUF4178" evidence="2">
    <location>
        <begin position="64"/>
        <end position="204"/>
    </location>
</feature>
<dbReference type="Proteomes" id="UP001285263">
    <property type="component" value="Unassembled WGS sequence"/>
</dbReference>
<keyword evidence="4" id="KW-1185">Reference proteome</keyword>
<dbReference type="Pfam" id="PF13785">
    <property type="entry name" value="DUF4178"/>
    <property type="match status" value="2"/>
</dbReference>
<proteinExistence type="predicted"/>
<evidence type="ECO:0000313" key="3">
    <source>
        <dbReference type="EMBL" id="MDY0745903.1"/>
    </source>
</evidence>
<dbReference type="RefSeq" id="WP_320423794.1">
    <property type="nucleotide sequence ID" value="NZ_JAXCLA010000004.1"/>
</dbReference>
<feature type="domain" description="DUF4178" evidence="2">
    <location>
        <begin position="292"/>
        <end position="429"/>
    </location>
</feature>
<dbReference type="EMBL" id="JAXCLA010000004">
    <property type="protein sequence ID" value="MDY0745903.1"/>
    <property type="molecule type" value="Genomic_DNA"/>
</dbReference>
<feature type="transmembrane region" description="Helical" evidence="1">
    <location>
        <begin position="460"/>
        <end position="478"/>
    </location>
</feature>